<reference evidence="1 2" key="1">
    <citation type="submission" date="2015-08" db="EMBL/GenBank/DDBJ databases">
        <title>Next Generation Sequencing and Analysis of the Genome of Puccinia sorghi L Schw, the Causal Agent of Maize Common Rust.</title>
        <authorList>
            <person name="Rochi L."/>
            <person name="Burguener G."/>
            <person name="Darino M."/>
            <person name="Turjanski A."/>
            <person name="Kreff E."/>
            <person name="Dieguez M.J."/>
            <person name="Sacco F."/>
        </authorList>
    </citation>
    <scope>NUCLEOTIDE SEQUENCE [LARGE SCALE GENOMIC DNA]</scope>
    <source>
        <strain evidence="1 2">RO10H11247</strain>
    </source>
</reference>
<dbReference type="VEuPathDB" id="FungiDB:VP01_257g2"/>
<sequence>MTDLGAFLSWRHPWNTGRQLESIQDVGVTVPLHMAQSTFSTQKYTRADRRLICWAVWSRNLGETERRRKVSARKSPPPQHKLGPPLYLLFLLGYVWCNRLSGVKQNSNIEEIDFNHNLVSILPVGCRIYNVLLSKLSFFYSIDRNSHICSCSDITHFSFFFLVFNFPCCNECYDVGENWLQKLWCDACHLDMCFTLMEGLVPRTLDLSARAYLFDSMAMMVCFSCVQMHRCFTLSLAGYDPSEPPKNNKSGGTCWNSHQVHLLLLWPRLLCLRPFQVLRKYFLIKQAGNLEIFLKNQILWPNQPSCNLLQNPLNFTGSSVAFCGHLNLANISYTGKSKLEVISDRPNKSHGVSGGRLIWSSKVCIILQIGFENPFCNITMTHGNLIAFITVVILLKDDIQLPPRIISQKKVFLLQSGGVQTEPIYVFPYLIIFTHSYTLFLICIHDHRPYFSPFVYIRRLSSHCFTFTHQILRSSIIPNKITSSGTEYHQWWAATLHFGTWSITISIEHRGNYDLRFFQALHSFSSANSQNGEPQLELHYLAYKFIFHNQIFISLNSYIRGQLHNGGFILKNFRGHNLLLERGELILIIGVSPFPIEICTKGSHPQIIVFLIPSYFPSFPQKLNKRILTIIANWKGVEAEDNPPVGETPGKSQRGLQGHNKRLKIIPQLGKPLASPRGGYKVITSSTMYSNVALQAQGEMCGSTTYFNKSLELIMSHSMGSSISV</sequence>
<comment type="caution">
    <text evidence="1">The sequence shown here is derived from an EMBL/GenBank/DDBJ whole genome shotgun (WGS) entry which is preliminary data.</text>
</comment>
<proteinExistence type="predicted"/>
<name>A0A0L6V4Y9_9BASI</name>
<gene>
    <name evidence="1" type="ORF">VP01_257g2</name>
</gene>
<dbReference type="EMBL" id="LAVV01007479">
    <property type="protein sequence ID" value="KNZ55794.1"/>
    <property type="molecule type" value="Genomic_DNA"/>
</dbReference>
<keyword evidence="2" id="KW-1185">Reference proteome</keyword>
<evidence type="ECO:0000313" key="2">
    <source>
        <dbReference type="Proteomes" id="UP000037035"/>
    </source>
</evidence>
<dbReference type="Proteomes" id="UP000037035">
    <property type="component" value="Unassembled WGS sequence"/>
</dbReference>
<evidence type="ECO:0000313" key="1">
    <source>
        <dbReference type="EMBL" id="KNZ55794.1"/>
    </source>
</evidence>
<protein>
    <submittedName>
        <fullName evidence="1">Uncharacterized protein</fullName>
    </submittedName>
</protein>
<organism evidence="1 2">
    <name type="scientific">Puccinia sorghi</name>
    <dbReference type="NCBI Taxonomy" id="27349"/>
    <lineage>
        <taxon>Eukaryota</taxon>
        <taxon>Fungi</taxon>
        <taxon>Dikarya</taxon>
        <taxon>Basidiomycota</taxon>
        <taxon>Pucciniomycotina</taxon>
        <taxon>Pucciniomycetes</taxon>
        <taxon>Pucciniales</taxon>
        <taxon>Pucciniaceae</taxon>
        <taxon>Puccinia</taxon>
    </lineage>
</organism>
<accession>A0A0L6V4Y9</accession>
<dbReference type="AlphaFoldDB" id="A0A0L6V4Y9"/>